<dbReference type="Pfam" id="PF16879">
    <property type="entry name" value="Sin3a_C"/>
    <property type="match status" value="1"/>
</dbReference>
<evidence type="ECO:0000256" key="6">
    <source>
        <dbReference type="SAM" id="MobiDB-lite"/>
    </source>
</evidence>
<feature type="region of interest" description="Disordered" evidence="6">
    <location>
        <begin position="161"/>
        <end position="189"/>
    </location>
</feature>
<feature type="compositionally biased region" description="Basic and acidic residues" evidence="6">
    <location>
        <begin position="108"/>
        <end position="146"/>
    </location>
</feature>
<evidence type="ECO:0000256" key="3">
    <source>
        <dbReference type="ARBA" id="ARBA00022737"/>
    </source>
</evidence>
<evidence type="ECO:0000256" key="4">
    <source>
        <dbReference type="ARBA" id="ARBA00023242"/>
    </source>
</evidence>
<protein>
    <recommendedName>
        <fullName evidence="7">Histone deacetylase interacting domain-containing protein</fullName>
    </recommendedName>
</protein>
<feature type="region of interest" description="Disordered" evidence="6">
    <location>
        <begin position="1"/>
        <end position="146"/>
    </location>
</feature>
<feature type="region of interest" description="Disordered" evidence="6">
    <location>
        <begin position="1102"/>
        <end position="1161"/>
    </location>
</feature>
<feature type="domain" description="Histone deacetylase interacting" evidence="7">
    <location>
        <begin position="817"/>
        <end position="918"/>
    </location>
</feature>
<proteinExistence type="predicted"/>
<keyword evidence="2" id="KW-0678">Repressor</keyword>
<dbReference type="GO" id="GO:0000122">
    <property type="term" value="P:negative regulation of transcription by RNA polymerase II"/>
    <property type="evidence" value="ECO:0007669"/>
    <property type="project" value="TreeGrafter"/>
</dbReference>
<keyword evidence="4 5" id="KW-0539">Nucleus</keyword>
<name>A0A8H3YVA7_VENIN</name>
<dbReference type="InterPro" id="IPR013194">
    <property type="entry name" value="HDAC_interact_dom"/>
</dbReference>
<dbReference type="SMART" id="SM00761">
    <property type="entry name" value="HDAC_interact"/>
    <property type="match status" value="1"/>
</dbReference>
<sequence length="1564" mass="174177">MNQPGRDGWHPSQSNAPSAQQQQQQSQPPPQANSAPVLPPPSVTFFSNPAHNLPGLAGLAQTSQNAQNQAAQHAEQQATHQLQGPQQQQSGHPFNGIGQHQLQPHPSIENDRERESRDLEELARRNAEQDMRERQHREQQAAHENHAGAMQIHQPVAVPPSVRTIHGPNGLLGNPNSAGGSVPPPTSIVAAQGLFSTGPIHQNDPNSRLQQAPSISLQASALNVFAPAGAPQPNGSMNQAQQPILNVIRPVEFFFLIFLADSEQQDALSYLDQVKVQFADHPDVYNRFLDIMKDFKSGAIDTPGVIDRVSQLFAGNPGLIQGFNTFLPPGYKIECGTGDDPNSIRVTTPMGTTVSSMPAARPLGSPRPLGINGNIVNANERALFDAQGRMNWPQHPQATAGAQDSGFSPEGRNGVNGAQMGYPAQGGPPSHAPHSPESYREQQAQSAAIHQQEQRNVAHLQNAASQASAGVLPGRALMSSPGDGITPLQAHLMNGASPGAQQAMVNGDQKRGPVEFNHAISYVNKIKNRFAQQPDIYKQFLEILQTYQRESKPIQDVYAQVTRLFETATDLLEDFKQFLPESAAANQNKNLARATGEDAFPLSSTRNEPGYSAAVHSNTHLHQTPRPDHSKVPPMGLFAPTPSSNREHTNKRKRNDRQGAATMNNITFPDASNLGPKANLNPVSNGNKRFKTAQGPKVPAVPEIPSSTPSLVPPLPQPLPPTVTTSATSDDVAFFDRARKHIGNKALFGEFLKLCNLYTNELISVDYYNHKSESFLGGAPELLAWLRNFVGSGPVADTEITNVVRTASMDGKILLSNCRGLGPSYRLLPKSETNKKCSGRDELCNSVLNNEWVSHPTWASEDSGFVAHRKNVHEEGLHRIEEERHDYDYHMEICARTIQLLEPIAQALATSTADSRRNFSLDTKLGGQSEAIYKRVVLKVYGRERGLDVLENLFNRPYDVVPVLLARLKTKYQEWKAAQIQWERVWRTQTNQMFYKSLDHQGVATRVGDKRQFWPKQLVNEVTVKYMEGKRKREVSSAPIPTYQFKYNIPDKEVLLDAARLLTTYVDQNLSTEYAKLEQFIKEFLATFFFLDLADFGQHGTQTTGSPAVDMDAPSPGTEDGRTHKSKQHNLYRSALDRGRSTRRENEGSASESRGTSPAAQSVLDEEMADALPSPAPQDLSERVTWFTHPMDENLLDGKNVKPDQKFQRTRYAMYGNGSIYCFIRLFCILYERLAAIKADEADARLIVKRAMQHKPATELGWIERKPSDFFKDLSPSASLYSQMLGLFEQLIRGDIEITFLEEALRRYYLQDGWQLYSLDKLLGSAARFAVTMLQPDAKEKTAELLSLFKKDRARGKETSYEEDMNYRRQADKHFKTEGETFRMTYVSIFKIEKCADYKTNKTQDEAEPAVEIQLFKPDDPTHDPTSMSAADIWKSYISSYENRVPTEGVSYHRILSYPYMRRTYRQQWGEDQAAASQSDPGEHVGDALQFRVGMKDYKLMFDAETSETIFTTWSKTTDTEVSQAADRRGAKASEGFQANAEWMKGATTNYVDEMKQAFSSQWA</sequence>
<feature type="compositionally biased region" description="Low complexity" evidence="6">
    <location>
        <begin position="11"/>
        <end position="26"/>
    </location>
</feature>
<dbReference type="PANTHER" id="PTHR12346:SF0">
    <property type="entry name" value="SIN3A, ISOFORM G"/>
    <property type="match status" value="1"/>
</dbReference>
<comment type="caution">
    <text evidence="8">The sequence shown here is derived from an EMBL/GenBank/DDBJ whole genome shotgun (WGS) entry which is preliminary data.</text>
</comment>
<evidence type="ECO:0000259" key="7">
    <source>
        <dbReference type="SMART" id="SM00761"/>
    </source>
</evidence>
<evidence type="ECO:0000256" key="5">
    <source>
        <dbReference type="PROSITE-ProRule" id="PRU00810"/>
    </source>
</evidence>
<dbReference type="Proteomes" id="UP000433883">
    <property type="component" value="Unassembled WGS sequence"/>
</dbReference>
<dbReference type="GO" id="GO:0033698">
    <property type="term" value="C:Rpd3L complex"/>
    <property type="evidence" value="ECO:0007669"/>
    <property type="project" value="UniProtKB-ARBA"/>
</dbReference>
<reference evidence="8 9" key="1">
    <citation type="submission" date="2019-11" db="EMBL/GenBank/DDBJ databases">
        <title>Venturia inaequalis Genome Resource.</title>
        <authorList>
            <person name="Lichtner F.J."/>
        </authorList>
    </citation>
    <scope>NUCLEOTIDE SEQUENCE [LARGE SCALE GENOMIC DNA]</scope>
    <source>
        <strain evidence="8">Bline_iso_100314</strain>
    </source>
</reference>
<dbReference type="GO" id="GO:0003714">
    <property type="term" value="F:transcription corepressor activity"/>
    <property type="evidence" value="ECO:0007669"/>
    <property type="project" value="InterPro"/>
</dbReference>
<feature type="compositionally biased region" description="Low complexity" evidence="6">
    <location>
        <begin position="59"/>
        <end position="89"/>
    </location>
</feature>
<evidence type="ECO:0000313" key="8">
    <source>
        <dbReference type="EMBL" id="KAE9975175.1"/>
    </source>
</evidence>
<feature type="region of interest" description="Disordered" evidence="6">
    <location>
        <begin position="620"/>
        <end position="661"/>
    </location>
</feature>
<feature type="compositionally biased region" description="Basic and acidic residues" evidence="6">
    <location>
        <begin position="1135"/>
        <end position="1147"/>
    </location>
</feature>
<dbReference type="FunFam" id="1.20.1160.11:FF:000003">
    <property type="entry name" value="Paired amphipathic helix SIN3-like protein"/>
    <property type="match status" value="1"/>
</dbReference>
<gene>
    <name evidence="8" type="ORF">BLS_002729</name>
</gene>
<keyword evidence="3" id="KW-0677">Repeat</keyword>
<feature type="compositionally biased region" description="Pro residues" evidence="6">
    <location>
        <begin position="27"/>
        <end position="42"/>
    </location>
</feature>
<dbReference type="InterPro" id="IPR003822">
    <property type="entry name" value="PAH"/>
</dbReference>
<accession>A0A8H3YVA7</accession>
<organism evidence="8 9">
    <name type="scientific">Venturia inaequalis</name>
    <name type="common">Apple scab fungus</name>
    <dbReference type="NCBI Taxonomy" id="5025"/>
    <lineage>
        <taxon>Eukaryota</taxon>
        <taxon>Fungi</taxon>
        <taxon>Dikarya</taxon>
        <taxon>Ascomycota</taxon>
        <taxon>Pezizomycotina</taxon>
        <taxon>Dothideomycetes</taxon>
        <taxon>Pleosporomycetidae</taxon>
        <taxon>Venturiales</taxon>
        <taxon>Venturiaceae</taxon>
        <taxon>Venturia</taxon>
    </lineage>
</organism>
<feature type="region of interest" description="Disordered" evidence="6">
    <location>
        <begin position="691"/>
        <end position="716"/>
    </location>
</feature>
<evidence type="ECO:0000256" key="1">
    <source>
        <dbReference type="ARBA" id="ARBA00004123"/>
    </source>
</evidence>
<feature type="compositionally biased region" description="Polar residues" evidence="6">
    <location>
        <begin position="1148"/>
        <end position="1160"/>
    </location>
</feature>
<feature type="compositionally biased region" description="Polar residues" evidence="6">
    <location>
        <begin position="394"/>
        <end position="406"/>
    </location>
</feature>
<dbReference type="PROSITE" id="PS51477">
    <property type="entry name" value="PAH"/>
    <property type="match status" value="2"/>
</dbReference>
<feature type="compositionally biased region" description="Polar residues" evidence="6">
    <location>
        <begin position="441"/>
        <end position="455"/>
    </location>
</feature>
<dbReference type="SUPFAM" id="SSF47762">
    <property type="entry name" value="PAH2 domain"/>
    <property type="match status" value="3"/>
</dbReference>
<dbReference type="InterPro" id="IPR036600">
    <property type="entry name" value="PAH_sf"/>
</dbReference>
<evidence type="ECO:0000313" key="9">
    <source>
        <dbReference type="Proteomes" id="UP000433883"/>
    </source>
</evidence>
<dbReference type="InterPro" id="IPR031693">
    <property type="entry name" value="Sin3_C"/>
</dbReference>
<evidence type="ECO:0000256" key="2">
    <source>
        <dbReference type="ARBA" id="ARBA00022491"/>
    </source>
</evidence>
<dbReference type="Gene3D" id="1.20.1160.11">
    <property type="entry name" value="Paired amphipathic helix"/>
    <property type="match status" value="3"/>
</dbReference>
<dbReference type="Pfam" id="PF02671">
    <property type="entry name" value="PAH"/>
    <property type="match status" value="3"/>
</dbReference>
<dbReference type="FunFam" id="1.20.1160.11:FF:000001">
    <property type="entry name" value="Paired amphipathic helix protein Sin3"/>
    <property type="match status" value="1"/>
</dbReference>
<dbReference type="InterPro" id="IPR039774">
    <property type="entry name" value="Sin3-like"/>
</dbReference>
<comment type="subcellular location">
    <subcellularLocation>
        <location evidence="1 5">Nucleus</location>
    </subcellularLocation>
</comment>
<dbReference type="EMBL" id="WNWQ01000184">
    <property type="protein sequence ID" value="KAE9975175.1"/>
    <property type="molecule type" value="Genomic_DNA"/>
</dbReference>
<feature type="region of interest" description="Disordered" evidence="6">
    <location>
        <begin position="391"/>
        <end position="462"/>
    </location>
</feature>
<dbReference type="GO" id="GO:0010628">
    <property type="term" value="P:positive regulation of gene expression"/>
    <property type="evidence" value="ECO:0007669"/>
    <property type="project" value="UniProtKB-ARBA"/>
</dbReference>
<dbReference type="PANTHER" id="PTHR12346">
    <property type="entry name" value="SIN3B-RELATED"/>
    <property type="match status" value="1"/>
</dbReference>
<dbReference type="Pfam" id="PF08295">
    <property type="entry name" value="Sin3_corepress"/>
    <property type="match status" value="1"/>
</dbReference>